<proteinExistence type="predicted"/>
<dbReference type="EMBL" id="JAHLQT010044763">
    <property type="protein sequence ID" value="KAG7154244.1"/>
    <property type="molecule type" value="Genomic_DNA"/>
</dbReference>
<accession>A0A8J5JBK0</accession>
<name>A0A8J5JBK0_HOMAM</name>
<sequence>MTATHSYTPAGSVMAATHCYTPLDLWICHCLHHSHTQLDLVMTATHLVTPAGSVMTATTCYTPADLPNLLLNPDDMQQSYRKYQQEEINAVSKLLAGRADTEYGPKQLPQRRRVSHSWQLLLHTWISSLMSGHRSWLVTINK</sequence>
<protein>
    <submittedName>
        <fullName evidence="1">Uncharacterized protein</fullName>
    </submittedName>
</protein>
<dbReference type="Proteomes" id="UP000747542">
    <property type="component" value="Unassembled WGS sequence"/>
</dbReference>
<dbReference type="AlphaFoldDB" id="A0A8J5JBK0"/>
<organism evidence="1 2">
    <name type="scientific">Homarus americanus</name>
    <name type="common">American lobster</name>
    <dbReference type="NCBI Taxonomy" id="6706"/>
    <lineage>
        <taxon>Eukaryota</taxon>
        <taxon>Metazoa</taxon>
        <taxon>Ecdysozoa</taxon>
        <taxon>Arthropoda</taxon>
        <taxon>Crustacea</taxon>
        <taxon>Multicrustacea</taxon>
        <taxon>Malacostraca</taxon>
        <taxon>Eumalacostraca</taxon>
        <taxon>Eucarida</taxon>
        <taxon>Decapoda</taxon>
        <taxon>Pleocyemata</taxon>
        <taxon>Astacidea</taxon>
        <taxon>Nephropoidea</taxon>
        <taxon>Nephropidae</taxon>
        <taxon>Homarus</taxon>
    </lineage>
</organism>
<evidence type="ECO:0000313" key="1">
    <source>
        <dbReference type="EMBL" id="KAG7154244.1"/>
    </source>
</evidence>
<reference evidence="1" key="1">
    <citation type="journal article" date="2021" name="Sci. Adv.">
        <title>The American lobster genome reveals insights on longevity, neural, and immune adaptations.</title>
        <authorList>
            <person name="Polinski J.M."/>
            <person name="Zimin A.V."/>
            <person name="Clark K.F."/>
            <person name="Kohn A.B."/>
            <person name="Sadowski N."/>
            <person name="Timp W."/>
            <person name="Ptitsyn A."/>
            <person name="Khanna P."/>
            <person name="Romanova D.Y."/>
            <person name="Williams P."/>
            <person name="Greenwood S.J."/>
            <person name="Moroz L.L."/>
            <person name="Walt D.R."/>
            <person name="Bodnar A.G."/>
        </authorList>
    </citation>
    <scope>NUCLEOTIDE SEQUENCE</scope>
    <source>
        <strain evidence="1">GMGI-L3</strain>
    </source>
</reference>
<comment type="caution">
    <text evidence="1">The sequence shown here is derived from an EMBL/GenBank/DDBJ whole genome shotgun (WGS) entry which is preliminary data.</text>
</comment>
<gene>
    <name evidence="1" type="ORF">Hamer_G026325</name>
</gene>
<evidence type="ECO:0000313" key="2">
    <source>
        <dbReference type="Proteomes" id="UP000747542"/>
    </source>
</evidence>
<keyword evidence="2" id="KW-1185">Reference proteome</keyword>